<evidence type="ECO:0000313" key="2">
    <source>
        <dbReference type="Proteomes" id="UP000076661"/>
    </source>
</evidence>
<organism evidence="1 2">
    <name type="scientific">Pseudoalteromonas luteoviolacea S4060-1</name>
    <dbReference type="NCBI Taxonomy" id="1365257"/>
    <lineage>
        <taxon>Bacteria</taxon>
        <taxon>Pseudomonadati</taxon>
        <taxon>Pseudomonadota</taxon>
        <taxon>Gammaproteobacteria</taxon>
        <taxon>Alteromonadales</taxon>
        <taxon>Pseudoalteromonadaceae</taxon>
        <taxon>Pseudoalteromonas</taxon>
    </lineage>
</organism>
<evidence type="ECO:0000313" key="1">
    <source>
        <dbReference type="EMBL" id="KZN63143.1"/>
    </source>
</evidence>
<sequence>MVSEMTSDLQWKHVFYCKLYVLFGLFFEPAQIFNNTTTAFRFSGCAYVATMQIQPMVHIYLVLFRHYLFELSFHRDHIFTHGKLSAIGHAKYMRINGDCWPVER</sequence>
<proteinExistence type="predicted"/>
<dbReference type="EMBL" id="AUXX01000035">
    <property type="protein sequence ID" value="KZN63143.1"/>
    <property type="molecule type" value="Genomic_DNA"/>
</dbReference>
<dbReference type="Proteomes" id="UP000076661">
    <property type="component" value="Unassembled WGS sequence"/>
</dbReference>
<gene>
    <name evidence="1" type="ORF">N478_24485</name>
</gene>
<dbReference type="AlphaFoldDB" id="A0A167KR31"/>
<reference evidence="1 2" key="1">
    <citation type="submission" date="2013-07" db="EMBL/GenBank/DDBJ databases">
        <title>Comparative Genomic and Metabolomic Analysis of Twelve Strains of Pseudoalteromonas luteoviolacea.</title>
        <authorList>
            <person name="Vynne N.G."/>
            <person name="Mansson M."/>
            <person name="Gram L."/>
        </authorList>
    </citation>
    <scope>NUCLEOTIDE SEQUENCE [LARGE SCALE GENOMIC DNA]</scope>
    <source>
        <strain evidence="1 2">S4060-1</strain>
    </source>
</reference>
<accession>A0A167KR31</accession>
<comment type="caution">
    <text evidence="1">The sequence shown here is derived from an EMBL/GenBank/DDBJ whole genome shotgun (WGS) entry which is preliminary data.</text>
</comment>
<protein>
    <submittedName>
        <fullName evidence="1">Uncharacterized protein</fullName>
    </submittedName>
</protein>
<name>A0A167KR31_9GAMM</name>